<comment type="caution">
    <text evidence="1">The sequence shown here is derived from an EMBL/GenBank/DDBJ whole genome shotgun (WGS) entry which is preliminary data.</text>
</comment>
<dbReference type="Proteomes" id="UP001070352">
    <property type="component" value="Unassembled WGS sequence"/>
</dbReference>
<evidence type="ECO:0000313" key="2">
    <source>
        <dbReference type="Proteomes" id="UP001070352"/>
    </source>
</evidence>
<dbReference type="EMBL" id="JALANJ010000036">
    <property type="protein sequence ID" value="MCY8122538.1"/>
    <property type="molecule type" value="Genomic_DNA"/>
</dbReference>
<protein>
    <submittedName>
        <fullName evidence="1">Phage head closure protein</fullName>
    </submittedName>
</protein>
<dbReference type="InterPro" id="IPR008767">
    <property type="entry name" value="Phage_SPP1_head-tail_adaptor"/>
</dbReference>
<proteinExistence type="predicted"/>
<gene>
    <name evidence="1" type="ORF">MOC45_18445</name>
</gene>
<reference evidence="1" key="1">
    <citation type="submission" date="2022-02" db="EMBL/GenBank/DDBJ databases">
        <title>Crop Bioprotection Bacillus Genome Sequencing.</title>
        <authorList>
            <person name="Dunlap C."/>
        </authorList>
    </citation>
    <scope>NUCLEOTIDE SEQUENCE</scope>
    <source>
        <strain evidence="1">M18B4</strain>
    </source>
</reference>
<name>A0A9Q4HA85_BACSC</name>
<dbReference type="InterPro" id="IPR038666">
    <property type="entry name" value="SSP1_head-tail_sf"/>
</dbReference>
<dbReference type="AlphaFoldDB" id="A0A9Q4HA85"/>
<dbReference type="Gene3D" id="2.40.10.270">
    <property type="entry name" value="Bacteriophage SPP1 head-tail adaptor protein"/>
    <property type="match status" value="1"/>
</dbReference>
<evidence type="ECO:0000313" key="1">
    <source>
        <dbReference type="EMBL" id="MCY8122538.1"/>
    </source>
</evidence>
<accession>A0A9Q4HA85</accession>
<dbReference type="NCBIfam" id="TIGR01563">
    <property type="entry name" value="gp16_SPP1"/>
    <property type="match status" value="1"/>
</dbReference>
<organism evidence="1 2">
    <name type="scientific">Bacillus spizizenii</name>
    <name type="common">Bacillus subtilis subsp. spizizenii</name>
    <dbReference type="NCBI Taxonomy" id="96241"/>
    <lineage>
        <taxon>Bacteria</taxon>
        <taxon>Bacillati</taxon>
        <taxon>Bacillota</taxon>
        <taxon>Bacilli</taxon>
        <taxon>Bacillales</taxon>
        <taxon>Bacillaceae</taxon>
        <taxon>Bacillus</taxon>
    </lineage>
</organism>
<sequence>MKKKISELRHRLTFQKKESIQDEELNWNEEYIDLFTVWGAIEGFSSLGNNESVIAGAWGVKSPKKITIRYRDDVQQDMRIVKYVGQNEKNEPVFRTFDVIDFNDPEDNKEELEIMCQEVGLNG</sequence>
<dbReference type="Pfam" id="PF05521">
    <property type="entry name" value="Phage_HCP"/>
    <property type="match status" value="1"/>
</dbReference>